<dbReference type="InterPro" id="IPR002933">
    <property type="entry name" value="Peptidase_M20"/>
</dbReference>
<dbReference type="Proteomes" id="UP001199424">
    <property type="component" value="Unassembled WGS sequence"/>
</dbReference>
<dbReference type="NCBIfam" id="TIGR01893">
    <property type="entry name" value="aa-his-dipept"/>
    <property type="match status" value="1"/>
</dbReference>
<dbReference type="Gene3D" id="3.40.630.10">
    <property type="entry name" value="Zn peptidases"/>
    <property type="match status" value="2"/>
</dbReference>
<keyword evidence="2" id="KW-1185">Reference proteome</keyword>
<dbReference type="GO" id="GO:0005829">
    <property type="term" value="C:cytosol"/>
    <property type="evidence" value="ECO:0007669"/>
    <property type="project" value="TreeGrafter"/>
</dbReference>
<keyword evidence="1" id="KW-0378">Hydrolase</keyword>
<evidence type="ECO:0000313" key="1">
    <source>
        <dbReference type="EMBL" id="MCC2135949.1"/>
    </source>
</evidence>
<dbReference type="AlphaFoldDB" id="A0AAE3DHL8"/>
<evidence type="ECO:0000313" key="2">
    <source>
        <dbReference type="Proteomes" id="UP001199424"/>
    </source>
</evidence>
<dbReference type="InterPro" id="IPR001160">
    <property type="entry name" value="Peptidase_M20C"/>
</dbReference>
<dbReference type="PIRSF" id="PIRSF016599">
    <property type="entry name" value="Xaa-His_dipept"/>
    <property type="match status" value="1"/>
</dbReference>
<name>A0AAE3DHL8_9FIRM</name>
<protein>
    <submittedName>
        <fullName evidence="1">Beta-Ala-His dipeptidase</fullName>
        <ecNumber evidence="1">3.4.13.20</ecNumber>
    </submittedName>
</protein>
<dbReference type="EC" id="3.4.13.20" evidence="1"/>
<dbReference type="RefSeq" id="WP_308448535.1">
    <property type="nucleotide sequence ID" value="NZ_JAJEQC010000002.1"/>
</dbReference>
<dbReference type="SUPFAM" id="SSF53187">
    <property type="entry name" value="Zn-dependent exopeptidases"/>
    <property type="match status" value="1"/>
</dbReference>
<keyword evidence="1" id="KW-0645">Protease</keyword>
<gene>
    <name evidence="1" type="primary">pepD</name>
    <name evidence="1" type="ORF">LKD31_02835</name>
</gene>
<dbReference type="GO" id="GO:0006508">
    <property type="term" value="P:proteolysis"/>
    <property type="evidence" value="ECO:0007669"/>
    <property type="project" value="InterPro"/>
</dbReference>
<organism evidence="1 2">
    <name type="scientific">Hominenteromicrobium mulieris</name>
    <dbReference type="NCBI Taxonomy" id="2885357"/>
    <lineage>
        <taxon>Bacteria</taxon>
        <taxon>Bacillati</taxon>
        <taxon>Bacillota</taxon>
        <taxon>Clostridia</taxon>
        <taxon>Eubacteriales</taxon>
        <taxon>Oscillospiraceae</taxon>
        <taxon>Hominenteromicrobium</taxon>
    </lineage>
</organism>
<proteinExistence type="predicted"/>
<dbReference type="Pfam" id="PF01546">
    <property type="entry name" value="Peptidase_M20"/>
    <property type="match status" value="1"/>
</dbReference>
<comment type="caution">
    <text evidence="1">The sequence shown here is derived from an EMBL/GenBank/DDBJ whole genome shotgun (WGS) entry which is preliminary data.</text>
</comment>
<dbReference type="EMBL" id="JAJEQC010000002">
    <property type="protein sequence ID" value="MCC2135949.1"/>
    <property type="molecule type" value="Genomic_DNA"/>
</dbReference>
<keyword evidence="1" id="KW-0224">Dipeptidase</keyword>
<sequence length="480" mass="53027">MAFVLDQTKPNQKYFEAICGIPHPSTEEKAVSDYVCSVAEKLGLNYEQDKFWNVIVRKPASKGYEDAPVVMLEGHMDMVCVKTPESTHDFSHDPIEIYVDDKGDIRAKDTTLGADDGYGVAYMLAVMEEDFPHPPLELVFTVQEENGCNGVDALDAGKLKSRRMIGLDVMGETVEYTSCVSCFTSDLMKLTKTCETEPAKGAALMLTVSGVQPVHSGAMVHPEQFNAIKITARLLNALSENGAVYRLSTMAGGEAENYAPVETKTVILCDEPDTVKAILNGELEKIDRELQDGKQNLTLEIRDAAANEMLSDADTQAIVDLIYLMPSNTVAIRTAGEEMTATNNVGTVSLNGGAFELVMSDRAASRSFKNSVLGRVKRLAELCGFTLETSLRYDSWEYQPNSYMRRMTADLMKEVYGHEMMETACPGGLECCSLLPRMEGLDIVMFAPIGENCHTTDEYMNLKSFDRVYDFLKTLLGRLK</sequence>
<dbReference type="GO" id="GO:0070573">
    <property type="term" value="F:metallodipeptidase activity"/>
    <property type="evidence" value="ECO:0007669"/>
    <property type="project" value="TreeGrafter"/>
</dbReference>
<dbReference type="PANTHER" id="PTHR43501">
    <property type="entry name" value="CYTOSOL NON-SPECIFIC DIPEPTIDASE"/>
    <property type="match status" value="1"/>
</dbReference>
<dbReference type="PRINTS" id="PR00934">
    <property type="entry name" value="XHISDIPTASE"/>
</dbReference>
<accession>A0AAE3DHL8</accession>
<dbReference type="PANTHER" id="PTHR43501:SF1">
    <property type="entry name" value="CYTOSOL NON-SPECIFIC DIPEPTIDASE"/>
    <property type="match status" value="1"/>
</dbReference>
<reference evidence="1" key="1">
    <citation type="submission" date="2021-10" db="EMBL/GenBank/DDBJ databases">
        <title>Anaerobic single-cell dispensing facilitates the cultivation of human gut bacteria.</title>
        <authorList>
            <person name="Afrizal A."/>
        </authorList>
    </citation>
    <scope>NUCLEOTIDE SEQUENCE</scope>
    <source>
        <strain evidence="1">CLA-AA-H250</strain>
    </source>
</reference>